<evidence type="ECO:0000256" key="6">
    <source>
        <dbReference type="ARBA" id="ARBA00022679"/>
    </source>
</evidence>
<dbReference type="Proteomes" id="UP000315103">
    <property type="component" value="Unassembled WGS sequence"/>
</dbReference>
<reference evidence="11 12" key="1">
    <citation type="submission" date="2019-07" db="EMBL/GenBank/DDBJ databases">
        <title>Salinicoccus cyprini sp. nov., isolated from gastro-intestinal tract of mirror carp, Cyprinus carpio var. specularis, collected from Gobind Sagar Reservoir, Himachal Pradesh, India.</title>
        <authorList>
            <person name="Talwar C."/>
            <person name="Singh A.K."/>
            <person name="Lal R."/>
            <person name="Negi R.K."/>
        </authorList>
    </citation>
    <scope>NUCLEOTIDE SEQUENCE [LARGE SCALE GENOMIC DNA]</scope>
    <source>
        <strain evidence="11 12">CT19</strain>
    </source>
</reference>
<keyword evidence="5 10" id="KW-0328">Glycosyltransferase</keyword>
<comment type="catalytic activity">
    <reaction evidence="1 10">
        <text>Transfers a segment of a (1-&gt;4)-alpha-D-glucan to a new position in an acceptor, which may be glucose or a (1-&gt;4)-alpha-D-glucan.</text>
        <dbReference type="EC" id="2.4.1.25"/>
    </reaction>
</comment>
<dbReference type="PANTHER" id="PTHR32438:SF5">
    <property type="entry name" value="4-ALPHA-GLUCANOTRANSFERASE DPE1, CHLOROPLASTIC_AMYLOPLASTIC"/>
    <property type="match status" value="1"/>
</dbReference>
<evidence type="ECO:0000256" key="2">
    <source>
        <dbReference type="ARBA" id="ARBA00005684"/>
    </source>
</evidence>
<evidence type="ECO:0000256" key="7">
    <source>
        <dbReference type="ARBA" id="ARBA00023277"/>
    </source>
</evidence>
<evidence type="ECO:0000256" key="10">
    <source>
        <dbReference type="RuleBase" id="RU361207"/>
    </source>
</evidence>
<proteinExistence type="inferred from homology"/>
<dbReference type="InterPro" id="IPR017853">
    <property type="entry name" value="GH"/>
</dbReference>
<evidence type="ECO:0000313" key="11">
    <source>
        <dbReference type="EMBL" id="TVT28279.1"/>
    </source>
</evidence>
<dbReference type="EMBL" id="VMSJ01000002">
    <property type="protein sequence ID" value="TVT28279.1"/>
    <property type="molecule type" value="Genomic_DNA"/>
</dbReference>
<organism evidence="11 12">
    <name type="scientific">Salinicoccus cyprini</name>
    <dbReference type="NCBI Taxonomy" id="2493691"/>
    <lineage>
        <taxon>Bacteria</taxon>
        <taxon>Bacillati</taxon>
        <taxon>Bacillota</taxon>
        <taxon>Bacilli</taxon>
        <taxon>Bacillales</taxon>
        <taxon>Staphylococcaceae</taxon>
        <taxon>Salinicoccus</taxon>
    </lineage>
</organism>
<keyword evidence="7 10" id="KW-0119">Carbohydrate metabolism</keyword>
<dbReference type="GO" id="GO:0005975">
    <property type="term" value="P:carbohydrate metabolic process"/>
    <property type="evidence" value="ECO:0007669"/>
    <property type="project" value="InterPro"/>
</dbReference>
<comment type="caution">
    <text evidence="11">The sequence shown here is derived from an EMBL/GenBank/DDBJ whole genome shotgun (WGS) entry which is preliminary data.</text>
</comment>
<dbReference type="AlphaFoldDB" id="A0A558AVI9"/>
<evidence type="ECO:0000313" key="12">
    <source>
        <dbReference type="Proteomes" id="UP000315103"/>
    </source>
</evidence>
<protein>
    <recommendedName>
        <fullName evidence="4 10">4-alpha-glucanotransferase</fullName>
        <ecNumber evidence="3 10">2.4.1.25</ecNumber>
    </recommendedName>
    <alternativeName>
        <fullName evidence="8 10">Amylomaltase</fullName>
    </alternativeName>
    <alternativeName>
        <fullName evidence="9 10">Disproportionating enzyme</fullName>
    </alternativeName>
</protein>
<accession>A0A558AVI9</accession>
<evidence type="ECO:0000256" key="5">
    <source>
        <dbReference type="ARBA" id="ARBA00022676"/>
    </source>
</evidence>
<evidence type="ECO:0000256" key="9">
    <source>
        <dbReference type="ARBA" id="ARBA00031501"/>
    </source>
</evidence>
<evidence type="ECO:0000256" key="4">
    <source>
        <dbReference type="ARBA" id="ARBA00020295"/>
    </source>
</evidence>
<dbReference type="Gene3D" id="3.20.20.80">
    <property type="entry name" value="Glycosidases"/>
    <property type="match status" value="1"/>
</dbReference>
<sequence length="493" mass="57078">MKKRASGLLLHVSSLPGKYGIGDFGENAYQFVDFLSATGTKYWQILPLGITSFGDSPYQSFSAFAGNPYFIDFDRLMEKEWLKKSEIIQTDLGEDDEIVNYAKLYEGKMSLLHKAFLRAYPDIEEELERFMASHEDWLPDFACFMAIKNAYGNIAWTAWPKTYRLRDPEVLEEFREEHKKDIHFWVFTQYLFFEHWHDLKVYANKKGIRIIGDIPIYVAADSADVWSRPDLYKLDENLHPEVVAGVPPDMMSDTGQLWGNPIYNWEKMKQEGYHWWIRRVEESFELFDAVRIDHFRGFESYWEVPAEDETAENGRWVKGPGLPLFEAIKEKLGDKEILAEDLGFLTEEVYNLIEATGYPGMKVIQFGFGDEDSEYMPHNYTSHSIAYTGNHDTKTMQGWLDTADEAAFETAKDYLNLTEAEGYVNGCIRGVFASSSNLAIIPVQDLLGLDDSARFNWPSTIGGNWEWRMTQESLTEKHKVHLKNLNKRYGRSL</sequence>
<keyword evidence="6 10" id="KW-0808">Transferase</keyword>
<dbReference type="NCBIfam" id="NF011080">
    <property type="entry name" value="PRK14508.1-3"/>
    <property type="match status" value="1"/>
</dbReference>
<comment type="similarity">
    <text evidence="2 10">Belongs to the disproportionating enzyme family.</text>
</comment>
<dbReference type="OrthoDB" id="9811841at2"/>
<name>A0A558AVI9_9STAP</name>
<evidence type="ECO:0000256" key="3">
    <source>
        <dbReference type="ARBA" id="ARBA00012560"/>
    </source>
</evidence>
<dbReference type="RefSeq" id="WP_145288169.1">
    <property type="nucleotide sequence ID" value="NZ_VMSJ01000002.1"/>
</dbReference>
<dbReference type="GO" id="GO:0004134">
    <property type="term" value="F:4-alpha-glucanotransferase activity"/>
    <property type="evidence" value="ECO:0007669"/>
    <property type="project" value="UniProtKB-EC"/>
</dbReference>
<evidence type="ECO:0000256" key="8">
    <source>
        <dbReference type="ARBA" id="ARBA00031423"/>
    </source>
</evidence>
<keyword evidence="12" id="KW-1185">Reference proteome</keyword>
<dbReference type="PANTHER" id="PTHR32438">
    <property type="entry name" value="4-ALPHA-GLUCANOTRANSFERASE DPE1, CHLOROPLASTIC/AMYLOPLASTIC"/>
    <property type="match status" value="1"/>
</dbReference>
<dbReference type="NCBIfam" id="TIGR00217">
    <property type="entry name" value="malQ"/>
    <property type="match status" value="1"/>
</dbReference>
<dbReference type="InterPro" id="IPR003385">
    <property type="entry name" value="Glyco_hydro_77"/>
</dbReference>
<dbReference type="EC" id="2.4.1.25" evidence="3 10"/>
<evidence type="ECO:0000256" key="1">
    <source>
        <dbReference type="ARBA" id="ARBA00000439"/>
    </source>
</evidence>
<gene>
    <name evidence="11" type="primary">malQ</name>
    <name evidence="11" type="ORF">FO441_07665</name>
</gene>
<dbReference type="Pfam" id="PF02446">
    <property type="entry name" value="Glyco_hydro_77"/>
    <property type="match status" value="1"/>
</dbReference>
<dbReference type="SUPFAM" id="SSF51445">
    <property type="entry name" value="(Trans)glycosidases"/>
    <property type="match status" value="1"/>
</dbReference>